<proteinExistence type="predicted"/>
<gene>
    <name evidence="2" type="ORF">CB5_LOCUS24674</name>
</gene>
<dbReference type="AlphaFoldDB" id="A0A6V7QE86"/>
<sequence length="103" mass="11263">MSRPELKVSQHGGACQVATSSVKPHGQSEPCRPKRVDLDNILLDRSNEAILLGFGCYFLGKAKGREEMYAEVRSQVYSTPVPPSAAMVSTPPAHYQKEGFNNV</sequence>
<reference evidence="2" key="1">
    <citation type="submission" date="2020-07" db="EMBL/GenBank/DDBJ databases">
        <authorList>
            <person name="Lin J."/>
        </authorList>
    </citation>
    <scope>NUCLEOTIDE SEQUENCE</scope>
</reference>
<evidence type="ECO:0000313" key="2">
    <source>
        <dbReference type="EMBL" id="CAD1841463.1"/>
    </source>
</evidence>
<accession>A0A6V7QE86</accession>
<dbReference type="EMBL" id="LR862135">
    <property type="protein sequence ID" value="CAD1841463.1"/>
    <property type="molecule type" value="Genomic_DNA"/>
</dbReference>
<protein>
    <submittedName>
        <fullName evidence="2">Uncharacterized protein</fullName>
    </submittedName>
</protein>
<organism evidence="2">
    <name type="scientific">Ananas comosus var. bracteatus</name>
    <name type="common">red pineapple</name>
    <dbReference type="NCBI Taxonomy" id="296719"/>
    <lineage>
        <taxon>Eukaryota</taxon>
        <taxon>Viridiplantae</taxon>
        <taxon>Streptophyta</taxon>
        <taxon>Embryophyta</taxon>
        <taxon>Tracheophyta</taxon>
        <taxon>Spermatophyta</taxon>
        <taxon>Magnoliopsida</taxon>
        <taxon>Liliopsida</taxon>
        <taxon>Poales</taxon>
        <taxon>Bromeliaceae</taxon>
        <taxon>Bromelioideae</taxon>
        <taxon>Ananas</taxon>
    </lineage>
</organism>
<evidence type="ECO:0000256" key="1">
    <source>
        <dbReference type="SAM" id="MobiDB-lite"/>
    </source>
</evidence>
<feature type="region of interest" description="Disordered" evidence="1">
    <location>
        <begin position="1"/>
        <end position="31"/>
    </location>
</feature>
<name>A0A6V7QE86_ANACO</name>